<gene>
    <name evidence="1" type="ORF">ROHU_029434</name>
</gene>
<proteinExistence type="predicted"/>
<dbReference type="Proteomes" id="UP000290572">
    <property type="component" value="Unassembled WGS sequence"/>
</dbReference>
<name>A0A498LYL3_LABRO</name>
<evidence type="ECO:0000313" key="2">
    <source>
        <dbReference type="Proteomes" id="UP000290572"/>
    </source>
</evidence>
<evidence type="ECO:0000313" key="1">
    <source>
        <dbReference type="EMBL" id="RXN12633.1"/>
    </source>
</evidence>
<protein>
    <submittedName>
        <fullName evidence="1">1-phosphatidylinositol 4,5-bisphosphate phosphodiesterase eta-2-like isoform X1</fullName>
    </submittedName>
</protein>
<organism evidence="1 2">
    <name type="scientific">Labeo rohita</name>
    <name type="common">Indian major carp</name>
    <name type="synonym">Cyprinus rohita</name>
    <dbReference type="NCBI Taxonomy" id="84645"/>
    <lineage>
        <taxon>Eukaryota</taxon>
        <taxon>Metazoa</taxon>
        <taxon>Chordata</taxon>
        <taxon>Craniata</taxon>
        <taxon>Vertebrata</taxon>
        <taxon>Euteleostomi</taxon>
        <taxon>Actinopterygii</taxon>
        <taxon>Neopterygii</taxon>
        <taxon>Teleostei</taxon>
        <taxon>Ostariophysi</taxon>
        <taxon>Cypriniformes</taxon>
        <taxon>Cyprinidae</taxon>
        <taxon>Labeoninae</taxon>
        <taxon>Labeonini</taxon>
        <taxon>Labeo</taxon>
    </lineage>
</organism>
<keyword evidence="2" id="KW-1185">Reference proteome</keyword>
<dbReference type="AlphaFoldDB" id="A0A498LYL3"/>
<dbReference type="EMBL" id="QBIY01013039">
    <property type="protein sequence ID" value="RXN12633.1"/>
    <property type="molecule type" value="Genomic_DNA"/>
</dbReference>
<sequence>MDSPNLSMRSAGFTNDTDSCRSSTLLHWNFFLAANYIRVERTIFILMGLITQETILLASIIKKSEKGFDGYLCSVQPE</sequence>
<accession>A0A498LYL3</accession>
<comment type="caution">
    <text evidence="1">The sequence shown here is derived from an EMBL/GenBank/DDBJ whole genome shotgun (WGS) entry which is preliminary data.</text>
</comment>
<reference evidence="1 2" key="1">
    <citation type="submission" date="2018-03" db="EMBL/GenBank/DDBJ databases">
        <title>Draft genome sequence of Rohu Carp (Labeo rohita).</title>
        <authorList>
            <person name="Das P."/>
            <person name="Kushwaha B."/>
            <person name="Joshi C.G."/>
            <person name="Kumar D."/>
            <person name="Nagpure N.S."/>
            <person name="Sahoo L."/>
            <person name="Das S.P."/>
            <person name="Bit A."/>
            <person name="Patnaik S."/>
            <person name="Meher P.K."/>
            <person name="Jayasankar P."/>
            <person name="Koringa P.G."/>
            <person name="Patel N.V."/>
            <person name="Hinsu A.T."/>
            <person name="Kumar R."/>
            <person name="Pandey M."/>
            <person name="Agarwal S."/>
            <person name="Srivastava S."/>
            <person name="Singh M."/>
            <person name="Iquebal M.A."/>
            <person name="Jaiswal S."/>
            <person name="Angadi U.B."/>
            <person name="Kumar N."/>
            <person name="Raza M."/>
            <person name="Shah T.M."/>
            <person name="Rai A."/>
            <person name="Jena J.K."/>
        </authorList>
    </citation>
    <scope>NUCLEOTIDE SEQUENCE [LARGE SCALE GENOMIC DNA]</scope>
    <source>
        <strain evidence="1">DASCIFA01</strain>
        <tissue evidence="1">Testis</tissue>
    </source>
</reference>